<gene>
    <name evidence="6" type="ORF">GCM10009823_30990</name>
</gene>
<dbReference type="InterPro" id="IPR020476">
    <property type="entry name" value="Nudix_hydrolase"/>
</dbReference>
<dbReference type="Pfam" id="PF00293">
    <property type="entry name" value="NUDIX"/>
    <property type="match status" value="1"/>
</dbReference>
<keyword evidence="3 4" id="KW-0378">Hydrolase</keyword>
<reference evidence="6 7" key="1">
    <citation type="journal article" date="2019" name="Int. J. Syst. Evol. Microbiol.">
        <title>The Global Catalogue of Microorganisms (GCM) 10K type strain sequencing project: providing services to taxonomists for standard genome sequencing and annotation.</title>
        <authorList>
            <consortium name="The Broad Institute Genomics Platform"/>
            <consortium name="The Broad Institute Genome Sequencing Center for Infectious Disease"/>
            <person name="Wu L."/>
            <person name="Ma J."/>
        </authorList>
    </citation>
    <scope>NUCLEOTIDE SEQUENCE [LARGE SCALE GENOMIC DNA]</scope>
    <source>
        <strain evidence="6 7">JCM 15900</strain>
    </source>
</reference>
<comment type="caution">
    <text evidence="6">The sequence shown here is derived from an EMBL/GenBank/DDBJ whole genome shotgun (WGS) entry which is preliminary data.</text>
</comment>
<comment type="cofactor">
    <cofactor evidence="1">
        <name>Mg(2+)</name>
        <dbReference type="ChEBI" id="CHEBI:18420"/>
    </cofactor>
</comment>
<keyword evidence="7" id="KW-1185">Reference proteome</keyword>
<evidence type="ECO:0000256" key="2">
    <source>
        <dbReference type="ARBA" id="ARBA00005582"/>
    </source>
</evidence>
<dbReference type="PANTHER" id="PTHR43046:SF2">
    <property type="entry name" value="8-OXO-DGTP DIPHOSPHATASE-RELATED"/>
    <property type="match status" value="1"/>
</dbReference>
<comment type="similarity">
    <text evidence="2 4">Belongs to the Nudix hydrolase family.</text>
</comment>
<accession>A0ABN2X5I4</accession>
<dbReference type="RefSeq" id="WP_344338327.1">
    <property type="nucleotide sequence ID" value="NZ_BAAAPZ010000018.1"/>
</dbReference>
<dbReference type="PRINTS" id="PR00502">
    <property type="entry name" value="NUDIXFAMILY"/>
</dbReference>
<dbReference type="InterPro" id="IPR015797">
    <property type="entry name" value="NUDIX_hydrolase-like_dom_sf"/>
</dbReference>
<protein>
    <submittedName>
        <fullName evidence="6">NUDIX domain-containing protein</fullName>
    </submittedName>
</protein>
<evidence type="ECO:0000256" key="3">
    <source>
        <dbReference type="ARBA" id="ARBA00022801"/>
    </source>
</evidence>
<feature type="domain" description="Nudix hydrolase" evidence="5">
    <location>
        <begin position="4"/>
        <end position="136"/>
    </location>
</feature>
<organism evidence="6 7">
    <name type="scientific">Brevibacterium salitolerans</name>
    <dbReference type="NCBI Taxonomy" id="1403566"/>
    <lineage>
        <taxon>Bacteria</taxon>
        <taxon>Bacillati</taxon>
        <taxon>Actinomycetota</taxon>
        <taxon>Actinomycetes</taxon>
        <taxon>Micrococcales</taxon>
        <taxon>Brevibacteriaceae</taxon>
        <taxon>Brevibacterium</taxon>
    </lineage>
</organism>
<dbReference type="InterPro" id="IPR000086">
    <property type="entry name" value="NUDIX_hydrolase_dom"/>
</dbReference>
<dbReference type="PROSITE" id="PS51462">
    <property type="entry name" value="NUDIX"/>
    <property type="match status" value="1"/>
</dbReference>
<dbReference type="Proteomes" id="UP001500984">
    <property type="component" value="Unassembled WGS sequence"/>
</dbReference>
<evidence type="ECO:0000313" key="7">
    <source>
        <dbReference type="Proteomes" id="UP001500984"/>
    </source>
</evidence>
<dbReference type="SUPFAM" id="SSF55811">
    <property type="entry name" value="Nudix"/>
    <property type="match status" value="1"/>
</dbReference>
<dbReference type="InterPro" id="IPR020084">
    <property type="entry name" value="NUDIX_hydrolase_CS"/>
</dbReference>
<proteinExistence type="inferred from homology"/>
<evidence type="ECO:0000256" key="1">
    <source>
        <dbReference type="ARBA" id="ARBA00001946"/>
    </source>
</evidence>
<dbReference type="CDD" id="cd04690">
    <property type="entry name" value="NUDIX_Hydrolase"/>
    <property type="match status" value="1"/>
</dbReference>
<dbReference type="PROSITE" id="PS00893">
    <property type="entry name" value="NUDIX_BOX"/>
    <property type="match status" value="1"/>
</dbReference>
<dbReference type="PANTHER" id="PTHR43046">
    <property type="entry name" value="GDP-MANNOSE MANNOSYL HYDROLASE"/>
    <property type="match status" value="1"/>
</dbReference>
<dbReference type="EMBL" id="BAAAPZ010000018">
    <property type="protein sequence ID" value="GAA2105515.1"/>
    <property type="molecule type" value="Genomic_DNA"/>
</dbReference>
<dbReference type="Gene3D" id="3.90.79.10">
    <property type="entry name" value="Nucleoside Triphosphate Pyrophosphohydrolase"/>
    <property type="match status" value="1"/>
</dbReference>
<evidence type="ECO:0000256" key="4">
    <source>
        <dbReference type="RuleBase" id="RU003476"/>
    </source>
</evidence>
<evidence type="ECO:0000259" key="5">
    <source>
        <dbReference type="PROSITE" id="PS51462"/>
    </source>
</evidence>
<evidence type="ECO:0000313" key="6">
    <source>
        <dbReference type="EMBL" id="GAA2105515.1"/>
    </source>
</evidence>
<name>A0ABN2X5I4_9MICO</name>
<sequence length="149" mass="15706">MLQDRTIVVAALAIVSGGELLTVRKRGTTSFMLPGGKLEPGETAAEAVVREVEEELGLSVGPEEIVPVGRFSAAAANEPGHVVQSSVFTFADAHRVLDPARLRATAEIEELAWLPLHALPADTAERQLAPLTREHVVPALLEAHPPAGG</sequence>